<comment type="caution">
    <text evidence="2">The sequence shown here is derived from an EMBL/GenBank/DDBJ whole genome shotgun (WGS) entry which is preliminary data.</text>
</comment>
<evidence type="ECO:0000313" key="3">
    <source>
        <dbReference type="Proteomes" id="UP000324629"/>
    </source>
</evidence>
<evidence type="ECO:0000313" key="2">
    <source>
        <dbReference type="EMBL" id="KAA3672698.1"/>
    </source>
</evidence>
<dbReference type="PANTHER" id="PTHR15678">
    <property type="entry name" value="ANTIGEN MLAA-22-RELATED"/>
    <property type="match status" value="1"/>
</dbReference>
<feature type="non-terminal residue" evidence="2">
    <location>
        <position position="1"/>
    </location>
</feature>
<dbReference type="Pfam" id="PF10344">
    <property type="entry name" value="Hobbit"/>
    <property type="match status" value="1"/>
</dbReference>
<gene>
    <name evidence="2" type="ORF">DEA37_0007152</name>
</gene>
<dbReference type="InterPro" id="IPR045167">
    <property type="entry name" value="Hobbit"/>
</dbReference>
<protein>
    <submittedName>
        <fullName evidence="2">Uncharacterized protein</fullName>
    </submittedName>
</protein>
<accession>A0A5J4NBS9</accession>
<dbReference type="Proteomes" id="UP000324629">
    <property type="component" value="Unassembled WGS sequence"/>
</dbReference>
<reference evidence="2 3" key="1">
    <citation type="journal article" date="2019" name="Gigascience">
        <title>Whole-genome sequence of the oriental lung fluke Paragonimus westermani.</title>
        <authorList>
            <person name="Oey H."/>
            <person name="Zakrzewski M."/>
            <person name="Narain K."/>
            <person name="Devi K.R."/>
            <person name="Agatsuma T."/>
            <person name="Nawaratna S."/>
            <person name="Gobert G.N."/>
            <person name="Jones M.K."/>
            <person name="Ragan M.A."/>
            <person name="McManus D.P."/>
            <person name="Krause L."/>
        </authorList>
    </citation>
    <scope>NUCLEOTIDE SEQUENCE [LARGE SCALE GENOMIC DNA]</scope>
    <source>
        <strain evidence="2 3">IND2009</strain>
    </source>
</reference>
<dbReference type="PANTHER" id="PTHR15678:SF6">
    <property type="entry name" value="BRIDGE-LIKE LIPID TRANSFER PROTEIN FAMILY MEMBER 2"/>
    <property type="match status" value="1"/>
</dbReference>
<name>A0A5J4NBS9_9TREM</name>
<keyword evidence="3" id="KW-1185">Reference proteome</keyword>
<evidence type="ECO:0000256" key="1">
    <source>
        <dbReference type="SAM" id="MobiDB-lite"/>
    </source>
</evidence>
<organism evidence="2 3">
    <name type="scientific">Paragonimus westermani</name>
    <dbReference type="NCBI Taxonomy" id="34504"/>
    <lineage>
        <taxon>Eukaryota</taxon>
        <taxon>Metazoa</taxon>
        <taxon>Spiralia</taxon>
        <taxon>Lophotrochozoa</taxon>
        <taxon>Platyhelminthes</taxon>
        <taxon>Trematoda</taxon>
        <taxon>Digenea</taxon>
        <taxon>Plagiorchiida</taxon>
        <taxon>Troglotremata</taxon>
        <taxon>Troglotrematidae</taxon>
        <taxon>Paragonimus</taxon>
    </lineage>
</organism>
<dbReference type="AlphaFoldDB" id="A0A5J4NBS9"/>
<feature type="region of interest" description="Disordered" evidence="1">
    <location>
        <begin position="219"/>
        <end position="241"/>
    </location>
</feature>
<proteinExistence type="predicted"/>
<feature type="compositionally biased region" description="Low complexity" evidence="1">
    <location>
        <begin position="219"/>
        <end position="235"/>
    </location>
</feature>
<sequence>GVPSQVCFEHALWRMTENDGQIGLADVELRGFLYVKTNRQDDSGSHWLELGWIHVDSLGPKSFFKEVLVPDVGGGQYAGGPILRISCSQLAPVGGISVKEAMEISVAPMALQVSKQFYRLMMPYFFPEKPEGQSLSEARVNASLGDGVTSDRMQCLTLDTADLNMGNAPGGRVDSLVACPAFDPVTMLRATDWTKRNLYQAPNLIRSIYRGHINRLGPTLGPTTSGSSSHPASDSVHGPLLDAGESNSCNLTVEAALTGQTSCSVEVERNEMTGGSGLENW</sequence>
<dbReference type="EMBL" id="QNGE01004639">
    <property type="protein sequence ID" value="KAA3672698.1"/>
    <property type="molecule type" value="Genomic_DNA"/>
</dbReference>